<dbReference type="EMBL" id="OC922350">
    <property type="protein sequence ID" value="CAD7654116.1"/>
    <property type="molecule type" value="Genomic_DNA"/>
</dbReference>
<evidence type="ECO:0000313" key="4">
    <source>
        <dbReference type="Proteomes" id="UP000728032"/>
    </source>
</evidence>
<gene>
    <name evidence="3" type="ORF">ONB1V03_LOCUS10766</name>
</gene>
<feature type="region of interest" description="Disordered" evidence="2">
    <location>
        <begin position="427"/>
        <end position="502"/>
    </location>
</feature>
<feature type="compositionally biased region" description="Polar residues" evidence="2">
    <location>
        <begin position="460"/>
        <end position="479"/>
    </location>
</feature>
<feature type="region of interest" description="Disordered" evidence="2">
    <location>
        <begin position="142"/>
        <end position="164"/>
    </location>
</feature>
<dbReference type="GO" id="GO:0098978">
    <property type="term" value="C:glutamatergic synapse"/>
    <property type="evidence" value="ECO:0007669"/>
    <property type="project" value="TreeGrafter"/>
</dbReference>
<dbReference type="GO" id="GO:0099152">
    <property type="term" value="P:regulation of neurotransmitter receptor transport, endosome to postsynaptic membrane"/>
    <property type="evidence" value="ECO:0007669"/>
    <property type="project" value="TreeGrafter"/>
</dbReference>
<feature type="coiled-coil region" evidence="1">
    <location>
        <begin position="517"/>
        <end position="544"/>
    </location>
</feature>
<evidence type="ECO:0000313" key="3">
    <source>
        <dbReference type="EMBL" id="CAD7654116.1"/>
    </source>
</evidence>
<sequence length="666" mass="76384">MDSQISDEEFQRLQTHLLELKTDNYALAEEKRRHQQLIHDLTKRVEELEKQLSVAKTVNKINPLSLARNIANKVDHKLRSDSRGDDQHLVTENELLIRRIDAQEQEFRVTHNTLKEEIQTLVATNESLRDQLRAHVPVECDLGTNSSDNSRQLDDNRDMSSGGSRDQISYAILAEKERLELKICDLEEAVNGLRKENQSLVTKLDEFKRKCEDTERLQQELMDSQAMIERQNSLIEEMRAHKMEMEVKFKADCERIRGDHQSKVDSLEQRLKSKEETIDALKDRVEELADRLRDSEAIGKENEKLMNELVSYKDELSLCRTQTEETVERMNDEHRAVVDELRVKHREDVEVIRQECEVYMSRIQDLESETSRLNQRIVDDIEDRKIHDKKGVLMVKELKRQLHSERKRADKLQERLHELLNESTASISSDIQHRQQNLSHNGGGNGDSSSVGSWSFMSAKDNNSSHLTSGHNRTLSLHSMGSDGGHDSTTSPVSPAPLSVTDGGGVARDGLLLERENNELVARITALQQEKWTLEERINQLELSVGALSDDIQRKTDIIQYYSMEGRADPPLHRYGSSDKQAALHSTDKLTVKRVMDFIKDRGDENMREINRKVQRMLEETLTKNMHLQQNLDSLSQEVVRLQGLVDSAGSNAINANLTTTIDNKG</sequence>
<dbReference type="GO" id="GO:0099158">
    <property type="term" value="P:regulation of recycling endosome localization within postsynapse"/>
    <property type="evidence" value="ECO:0007669"/>
    <property type="project" value="TreeGrafter"/>
</dbReference>
<dbReference type="GO" id="GO:1905244">
    <property type="term" value="P:regulation of modification of synaptic structure"/>
    <property type="evidence" value="ECO:0007669"/>
    <property type="project" value="TreeGrafter"/>
</dbReference>
<dbReference type="GO" id="GO:0098887">
    <property type="term" value="P:neurotransmitter receptor transport, endosome to postsynaptic membrane"/>
    <property type="evidence" value="ECO:0007669"/>
    <property type="project" value="TreeGrafter"/>
</dbReference>
<feature type="coiled-coil region" evidence="1">
    <location>
        <begin position="190"/>
        <end position="322"/>
    </location>
</feature>
<name>A0A7R9QQG6_9ACAR</name>
<organism evidence="3">
    <name type="scientific">Oppiella nova</name>
    <dbReference type="NCBI Taxonomy" id="334625"/>
    <lineage>
        <taxon>Eukaryota</taxon>
        <taxon>Metazoa</taxon>
        <taxon>Ecdysozoa</taxon>
        <taxon>Arthropoda</taxon>
        <taxon>Chelicerata</taxon>
        <taxon>Arachnida</taxon>
        <taxon>Acari</taxon>
        <taxon>Acariformes</taxon>
        <taxon>Sarcoptiformes</taxon>
        <taxon>Oribatida</taxon>
        <taxon>Brachypylina</taxon>
        <taxon>Oppioidea</taxon>
        <taxon>Oppiidae</taxon>
        <taxon>Oppiella</taxon>
    </lineage>
</organism>
<dbReference type="OrthoDB" id="5583482at2759"/>
<dbReference type="PANTHER" id="PTHR18978">
    <property type="entry name" value="GRIP-1 ASSOCIATED PROTEIN 1"/>
    <property type="match status" value="1"/>
</dbReference>
<dbReference type="AlphaFoldDB" id="A0A7R9QQG6"/>
<feature type="coiled-coil region" evidence="1">
    <location>
        <begin position="600"/>
        <end position="645"/>
    </location>
</feature>
<keyword evidence="4" id="KW-1185">Reference proteome</keyword>
<feature type="compositionally biased region" description="Low complexity" evidence="2">
    <location>
        <begin position="447"/>
        <end position="458"/>
    </location>
</feature>
<keyword evidence="1" id="KW-0175">Coiled coil</keyword>
<accession>A0A7R9QQG6</accession>
<dbReference type="GO" id="GO:0098998">
    <property type="term" value="C:extrinsic component of postsynaptic early endosome membrane"/>
    <property type="evidence" value="ECO:0007669"/>
    <property type="project" value="TreeGrafter"/>
</dbReference>
<dbReference type="EMBL" id="CAJPVJ010007525">
    <property type="protein sequence ID" value="CAG2171303.1"/>
    <property type="molecule type" value="Genomic_DNA"/>
</dbReference>
<feature type="coiled-coil region" evidence="1">
    <location>
        <begin position="349"/>
        <end position="422"/>
    </location>
</feature>
<feature type="compositionally biased region" description="Polar residues" evidence="2">
    <location>
        <begin position="427"/>
        <end position="436"/>
    </location>
</feature>
<evidence type="ECO:0008006" key="5">
    <source>
        <dbReference type="Google" id="ProtNLM"/>
    </source>
</evidence>
<protein>
    <recommendedName>
        <fullName evidence="5">GRIP1-associated protein 1</fullName>
    </recommendedName>
</protein>
<dbReference type="GO" id="GO:0098837">
    <property type="term" value="C:postsynaptic recycling endosome"/>
    <property type="evidence" value="ECO:0007669"/>
    <property type="project" value="TreeGrafter"/>
</dbReference>
<dbReference type="Proteomes" id="UP000728032">
    <property type="component" value="Unassembled WGS sequence"/>
</dbReference>
<proteinExistence type="predicted"/>
<feature type="coiled-coil region" evidence="1">
    <location>
        <begin position="31"/>
        <end position="58"/>
    </location>
</feature>
<dbReference type="InterPro" id="IPR026204">
    <property type="entry name" value="GRIPAP1"/>
</dbReference>
<evidence type="ECO:0000256" key="1">
    <source>
        <dbReference type="SAM" id="Coils"/>
    </source>
</evidence>
<evidence type="ECO:0000256" key="2">
    <source>
        <dbReference type="SAM" id="MobiDB-lite"/>
    </source>
</evidence>
<reference evidence="3" key="1">
    <citation type="submission" date="2020-11" db="EMBL/GenBank/DDBJ databases">
        <authorList>
            <person name="Tran Van P."/>
        </authorList>
    </citation>
    <scope>NUCLEOTIDE SEQUENCE</scope>
</reference>
<dbReference type="PANTHER" id="PTHR18978:SF1">
    <property type="entry name" value="GRIP1-ASSOCIATED PROTEIN 1"/>
    <property type="match status" value="1"/>
</dbReference>